<keyword evidence="9 12" id="KW-0066">ATP synthesis</keyword>
<dbReference type="HAMAP" id="MF_00530">
    <property type="entry name" value="ATP_synth_epsil_bac"/>
    <property type="match status" value="1"/>
</dbReference>
<dbReference type="EMBL" id="AZCX01000004">
    <property type="protein sequence ID" value="KRK48229.1"/>
    <property type="molecule type" value="Genomic_DNA"/>
</dbReference>
<accession>A0A0R1HN39</accession>
<keyword evidence="12" id="KW-0375">Hydrogen ion transport</keyword>
<evidence type="ECO:0000256" key="1">
    <source>
        <dbReference type="ARBA" id="ARBA00003543"/>
    </source>
</evidence>
<comment type="function">
    <text evidence="1 12">Produces ATP from ADP in the presence of a proton gradient across the membrane.</text>
</comment>
<reference evidence="16 17" key="1">
    <citation type="journal article" date="2015" name="Genome Announc.">
        <title>Expanding the biotechnology potential of lactobacilli through comparative genomics of 213 strains and associated genera.</title>
        <authorList>
            <person name="Sun Z."/>
            <person name="Harris H.M."/>
            <person name="McCann A."/>
            <person name="Guo C."/>
            <person name="Argimon S."/>
            <person name="Zhang W."/>
            <person name="Yang X."/>
            <person name="Jeffery I.B."/>
            <person name="Cooney J.C."/>
            <person name="Kagawa T.F."/>
            <person name="Liu W."/>
            <person name="Song Y."/>
            <person name="Salvetti E."/>
            <person name="Wrobel A."/>
            <person name="Rasinkangas P."/>
            <person name="Parkhill J."/>
            <person name="Rea M.C."/>
            <person name="O'Sullivan O."/>
            <person name="Ritari J."/>
            <person name="Douillard F.P."/>
            <person name="Paul Ross R."/>
            <person name="Yang R."/>
            <person name="Briner A.E."/>
            <person name="Felis G.E."/>
            <person name="de Vos W.M."/>
            <person name="Barrangou R."/>
            <person name="Klaenhammer T.R."/>
            <person name="Caufield P.W."/>
            <person name="Cui Y."/>
            <person name="Zhang H."/>
            <person name="O'Toole P.W."/>
        </authorList>
    </citation>
    <scope>NUCLEOTIDE SEQUENCE [LARGE SCALE GENOMIC DNA]</scope>
    <source>
        <strain evidence="16 17">JCM 15530</strain>
    </source>
</reference>
<keyword evidence="12" id="KW-1003">Cell membrane</keyword>
<dbReference type="CDD" id="cd12152">
    <property type="entry name" value="F1-ATPase_delta"/>
    <property type="match status" value="1"/>
</dbReference>
<feature type="domain" description="ATP synthase F1 complex delta/epsilon subunit N-terminal" evidence="15">
    <location>
        <begin position="8"/>
        <end position="89"/>
    </location>
</feature>
<dbReference type="GO" id="GO:0012505">
    <property type="term" value="C:endomembrane system"/>
    <property type="evidence" value="ECO:0007669"/>
    <property type="project" value="UniProtKB-SubCell"/>
</dbReference>
<keyword evidence="8 12" id="KW-0139">CF(1)</keyword>
<gene>
    <name evidence="12" type="primary">atpC</name>
    <name evidence="16" type="ORF">FC96_GL001968</name>
</gene>
<dbReference type="PANTHER" id="PTHR13822:SF10">
    <property type="entry name" value="ATP SYNTHASE EPSILON CHAIN, CHLOROPLASTIC"/>
    <property type="match status" value="1"/>
</dbReference>
<keyword evidence="7 12" id="KW-0472">Membrane</keyword>
<dbReference type="GO" id="GO:0005886">
    <property type="term" value="C:plasma membrane"/>
    <property type="evidence" value="ECO:0007669"/>
    <property type="project" value="UniProtKB-SubCell"/>
</dbReference>
<dbReference type="InterPro" id="IPR020546">
    <property type="entry name" value="ATP_synth_F1_dsu/esu_N"/>
</dbReference>
<sequence length="142" mass="15331">MADHQPVLTVSIVTPDGTVYEDKQATLLVVKTQLGELGIMANHVPVIASLAVDEARIQSVGDSKETEVAVNGGFVEFSNNVATVVADTAELQEDIDVDRAKSAQKRAQDRIDKARAAHDKDEMLRAEVALRRAINRINVAGK</sequence>
<dbReference type="GO" id="GO:0045259">
    <property type="term" value="C:proton-transporting ATP synthase complex"/>
    <property type="evidence" value="ECO:0007669"/>
    <property type="project" value="UniProtKB-KW"/>
</dbReference>
<dbReference type="Pfam" id="PF00401">
    <property type="entry name" value="ATP-synt_DE"/>
    <property type="match status" value="1"/>
</dbReference>
<dbReference type="AlphaFoldDB" id="A0A0R1HN39"/>
<dbReference type="OrthoDB" id="9804110at2"/>
<comment type="subunit">
    <text evidence="12 13">F-type ATPases have 2 components, CF(1) - the catalytic core - and CF(0) - the membrane proton channel. CF(1) has five subunits: alpha(3), beta(3), gamma(1), delta(1), epsilon(1). CF(0) has three main subunits: a, b and c.</text>
</comment>
<dbReference type="SUPFAM" id="SSF51344">
    <property type="entry name" value="Epsilon subunit of F1F0-ATP synthase N-terminal domain"/>
    <property type="match status" value="1"/>
</dbReference>
<evidence type="ECO:0000256" key="3">
    <source>
        <dbReference type="ARBA" id="ARBA00005712"/>
    </source>
</evidence>
<dbReference type="Gene3D" id="1.20.5.440">
    <property type="entry name" value="ATP synthase delta/epsilon subunit, C-terminal domain"/>
    <property type="match status" value="1"/>
</dbReference>
<evidence type="ECO:0000256" key="8">
    <source>
        <dbReference type="ARBA" id="ARBA00023196"/>
    </source>
</evidence>
<dbReference type="InterPro" id="IPR001469">
    <property type="entry name" value="ATP_synth_F1_dsu/esu"/>
</dbReference>
<evidence type="ECO:0000256" key="6">
    <source>
        <dbReference type="ARBA" id="ARBA00023065"/>
    </source>
</evidence>
<evidence type="ECO:0000256" key="9">
    <source>
        <dbReference type="ARBA" id="ARBA00023310"/>
    </source>
</evidence>
<evidence type="ECO:0000256" key="13">
    <source>
        <dbReference type="RuleBase" id="RU003656"/>
    </source>
</evidence>
<dbReference type="InterPro" id="IPR020547">
    <property type="entry name" value="ATP_synth_F1_esu_C"/>
</dbReference>
<name>A0A0R1HN39_9LACO</name>
<protein>
    <recommendedName>
        <fullName evidence="4 12">ATP synthase epsilon chain</fullName>
    </recommendedName>
    <alternativeName>
        <fullName evidence="11 12">ATP synthase F1 sector epsilon subunit</fullName>
    </alternativeName>
    <alternativeName>
        <fullName evidence="10 12">F-ATPase epsilon subunit</fullName>
    </alternativeName>
</protein>
<feature type="domain" description="ATP synthase epsilon subunit C-terminal" evidence="14">
    <location>
        <begin position="93"/>
        <end position="141"/>
    </location>
</feature>
<evidence type="ECO:0000259" key="15">
    <source>
        <dbReference type="Pfam" id="PF02823"/>
    </source>
</evidence>
<dbReference type="Pfam" id="PF02823">
    <property type="entry name" value="ATP-synt_DE_N"/>
    <property type="match status" value="1"/>
</dbReference>
<evidence type="ECO:0000256" key="2">
    <source>
        <dbReference type="ARBA" id="ARBA00004184"/>
    </source>
</evidence>
<dbReference type="PATRIC" id="fig|1302272.5.peg.2008"/>
<keyword evidence="6 12" id="KW-0406">Ion transport</keyword>
<dbReference type="NCBIfam" id="TIGR01216">
    <property type="entry name" value="ATP_synt_epsi"/>
    <property type="match status" value="1"/>
</dbReference>
<evidence type="ECO:0000313" key="16">
    <source>
        <dbReference type="EMBL" id="KRK48229.1"/>
    </source>
</evidence>
<evidence type="ECO:0000313" key="17">
    <source>
        <dbReference type="Proteomes" id="UP000050911"/>
    </source>
</evidence>
<dbReference type="Gene3D" id="2.60.15.10">
    <property type="entry name" value="F0F1 ATP synthase delta/epsilon subunit, N-terminal"/>
    <property type="match status" value="1"/>
</dbReference>
<evidence type="ECO:0000256" key="11">
    <source>
        <dbReference type="ARBA" id="ARBA00031795"/>
    </source>
</evidence>
<comment type="subcellular location">
    <subcellularLocation>
        <location evidence="12">Cell membrane</location>
        <topology evidence="12">Peripheral membrane protein</topology>
    </subcellularLocation>
    <subcellularLocation>
        <location evidence="2">Endomembrane system</location>
        <topology evidence="2">Peripheral membrane protein</topology>
    </subcellularLocation>
</comment>
<dbReference type="STRING" id="1302272.FC96_GL001968"/>
<dbReference type="GO" id="GO:0046933">
    <property type="term" value="F:proton-transporting ATP synthase activity, rotational mechanism"/>
    <property type="evidence" value="ECO:0007669"/>
    <property type="project" value="UniProtKB-UniRule"/>
</dbReference>
<evidence type="ECO:0000256" key="7">
    <source>
        <dbReference type="ARBA" id="ARBA00023136"/>
    </source>
</evidence>
<dbReference type="InterPro" id="IPR036771">
    <property type="entry name" value="ATPsynth_dsu/esu_N"/>
</dbReference>
<keyword evidence="17" id="KW-1185">Reference proteome</keyword>
<dbReference type="Proteomes" id="UP000050911">
    <property type="component" value="Unassembled WGS sequence"/>
</dbReference>
<dbReference type="NCBIfam" id="NF001846">
    <property type="entry name" value="PRK00571.1-3"/>
    <property type="match status" value="1"/>
</dbReference>
<comment type="similarity">
    <text evidence="3 12 13">Belongs to the ATPase epsilon chain family.</text>
</comment>
<organism evidence="16 17">
    <name type="scientific">Secundilactobacillus kimchicus JCM 15530</name>
    <dbReference type="NCBI Taxonomy" id="1302272"/>
    <lineage>
        <taxon>Bacteria</taxon>
        <taxon>Bacillati</taxon>
        <taxon>Bacillota</taxon>
        <taxon>Bacilli</taxon>
        <taxon>Lactobacillales</taxon>
        <taxon>Lactobacillaceae</taxon>
        <taxon>Secundilactobacillus</taxon>
    </lineage>
</organism>
<evidence type="ECO:0000256" key="4">
    <source>
        <dbReference type="ARBA" id="ARBA00014480"/>
    </source>
</evidence>
<evidence type="ECO:0000256" key="12">
    <source>
        <dbReference type="HAMAP-Rule" id="MF_00530"/>
    </source>
</evidence>
<proteinExistence type="inferred from homology"/>
<keyword evidence="5 12" id="KW-0813">Transport</keyword>
<evidence type="ECO:0000256" key="10">
    <source>
        <dbReference type="ARBA" id="ARBA00030215"/>
    </source>
</evidence>
<evidence type="ECO:0000259" key="14">
    <source>
        <dbReference type="Pfam" id="PF00401"/>
    </source>
</evidence>
<evidence type="ECO:0000256" key="5">
    <source>
        <dbReference type="ARBA" id="ARBA00022448"/>
    </source>
</evidence>
<comment type="caution">
    <text evidence="16">The sequence shown here is derived from an EMBL/GenBank/DDBJ whole genome shotgun (WGS) entry which is preliminary data.</text>
</comment>
<dbReference type="RefSeq" id="WP_055679677.1">
    <property type="nucleotide sequence ID" value="NZ_AZCX01000004.1"/>
</dbReference>
<dbReference type="PANTHER" id="PTHR13822">
    <property type="entry name" value="ATP SYNTHASE DELTA/EPSILON CHAIN"/>
    <property type="match status" value="1"/>
</dbReference>
<dbReference type="GO" id="GO:0005524">
    <property type="term" value="F:ATP binding"/>
    <property type="evidence" value="ECO:0007669"/>
    <property type="project" value="UniProtKB-UniRule"/>
</dbReference>